<organism evidence="1">
    <name type="scientific">Sinomonas puerhi</name>
    <dbReference type="NCBI Taxonomy" id="3238584"/>
    <lineage>
        <taxon>Bacteria</taxon>
        <taxon>Bacillati</taxon>
        <taxon>Actinomycetota</taxon>
        <taxon>Actinomycetes</taxon>
        <taxon>Micrococcales</taxon>
        <taxon>Micrococcaceae</taxon>
        <taxon>Sinomonas</taxon>
    </lineage>
</organism>
<evidence type="ECO:0000313" key="1">
    <source>
        <dbReference type="EMBL" id="XDP45631.1"/>
    </source>
</evidence>
<evidence type="ECO:0008006" key="2">
    <source>
        <dbReference type="Google" id="ProtNLM"/>
    </source>
</evidence>
<dbReference type="RefSeq" id="WP_369046125.1">
    <property type="nucleotide sequence ID" value="NZ_CP163302.1"/>
</dbReference>
<accession>A0AB39L3C7</accession>
<sequence length="284" mass="30744">MAFVQGEPWGEASGLAEVDLTETVTNLSRVRAKNRARLANSDLTRAFLNAALRLTDQAFTSGDEELVEGTRQTLSYLSRPRVVSRAQHDYPDLVPTEAKFRDRWAGQQDFIDDFISYALVVRQVSLKTALGRVLEAGGAENGDTSEILHRIAYEGAVLVLELPAFRLQLLTIASASAHPMVSRGVKGMYASLTAAWFGLYERVLAAAGLELRPGVTAEEFAIVLEAMGEGLGLRLLAELDEPLVDHAAQRSLLGKAALGLMLGFVDNGDGMTLDAAVNSRFPRA</sequence>
<reference evidence="1" key="1">
    <citation type="submission" date="2024-07" db="EMBL/GenBank/DDBJ databases">
        <authorList>
            <person name="fu j."/>
        </authorList>
    </citation>
    <scope>NUCLEOTIDE SEQUENCE</scope>
    <source>
        <strain evidence="1">P10A9</strain>
    </source>
</reference>
<name>A0AB39L3C7_9MICC</name>
<gene>
    <name evidence="1" type="ORF">AB5L97_00985</name>
</gene>
<dbReference type="EMBL" id="CP163302">
    <property type="protein sequence ID" value="XDP45631.1"/>
    <property type="molecule type" value="Genomic_DNA"/>
</dbReference>
<dbReference type="KEGG" id="spue:AB5L97_00985"/>
<proteinExistence type="predicted"/>
<protein>
    <recommendedName>
        <fullName evidence="2">TetR family transcriptional regulator</fullName>
    </recommendedName>
</protein>
<dbReference type="AlphaFoldDB" id="A0AB39L3C7"/>